<proteinExistence type="predicted"/>
<reference evidence="2" key="1">
    <citation type="submission" date="2012-08" db="EMBL/GenBank/DDBJ databases">
        <title>The Genome Sequence of Wuchereria bancrofti.</title>
        <authorList>
            <person name="Nutman T.B."/>
            <person name="Fink D.L."/>
            <person name="Russ C."/>
            <person name="Young S."/>
            <person name="Zeng Q."/>
            <person name="Koehrsen M."/>
            <person name="Alvarado L."/>
            <person name="Berlin A."/>
            <person name="Chapman S.B."/>
            <person name="Chen Z."/>
            <person name="Freedman E."/>
            <person name="Gellesch M."/>
            <person name="Goldberg J."/>
            <person name="Griggs A."/>
            <person name="Gujja S."/>
            <person name="Heilman E.R."/>
            <person name="Heiman D."/>
            <person name="Hepburn T."/>
            <person name="Howarth C."/>
            <person name="Jen D."/>
            <person name="Larson L."/>
            <person name="Lewis B."/>
            <person name="Mehta T."/>
            <person name="Park D."/>
            <person name="Pearson M."/>
            <person name="Roberts A."/>
            <person name="Saif S."/>
            <person name="Shea T."/>
            <person name="Shenoy N."/>
            <person name="Sisk P."/>
            <person name="Stolte C."/>
            <person name="Sykes S."/>
            <person name="Walk T."/>
            <person name="White J."/>
            <person name="Yandava C."/>
            <person name="Haas B."/>
            <person name="Henn M.R."/>
            <person name="Nusbaum C."/>
            <person name="Birren B."/>
        </authorList>
    </citation>
    <scope>NUCLEOTIDE SEQUENCE [LARGE SCALE GENOMIC DNA]</scope>
    <source>
        <strain evidence="2">NA</strain>
    </source>
</reference>
<dbReference type="AlphaFoldDB" id="J9F016"/>
<evidence type="ECO:0000313" key="1">
    <source>
        <dbReference type="EMBL" id="EJW82797.1"/>
    </source>
</evidence>
<evidence type="ECO:0000313" key="2">
    <source>
        <dbReference type="Proteomes" id="UP000004810"/>
    </source>
</evidence>
<organism evidence="1 2">
    <name type="scientific">Wuchereria bancrofti</name>
    <dbReference type="NCBI Taxonomy" id="6293"/>
    <lineage>
        <taxon>Eukaryota</taxon>
        <taxon>Metazoa</taxon>
        <taxon>Ecdysozoa</taxon>
        <taxon>Nematoda</taxon>
        <taxon>Chromadorea</taxon>
        <taxon>Rhabditida</taxon>
        <taxon>Spirurina</taxon>
        <taxon>Spiruromorpha</taxon>
        <taxon>Filarioidea</taxon>
        <taxon>Onchocercidae</taxon>
        <taxon>Wuchereria</taxon>
    </lineage>
</organism>
<accession>J9F016</accession>
<gene>
    <name evidence="1" type="ORF">WUBG_06295</name>
</gene>
<protein>
    <submittedName>
        <fullName evidence="1">Zinc knuckle family protein</fullName>
    </submittedName>
</protein>
<comment type="caution">
    <text evidence="1">The sequence shown here is derived from an EMBL/GenBank/DDBJ whole genome shotgun (WGS) entry which is preliminary data.</text>
</comment>
<dbReference type="EMBL" id="ADBV01002630">
    <property type="protein sequence ID" value="EJW82797.1"/>
    <property type="molecule type" value="Genomic_DNA"/>
</dbReference>
<name>J9F016_WUCBA</name>
<sequence>MFDTLLKGAEMPKSKIQKLLSEVNEFDLTQPERTFPRELKQQYEAKLRIIKEMTKRLIMLKWSDLIQNTTNSSQRRDEEKKYLKTVDDPQTVSGYDIAPENYEVIRDLLTEKNEEVTITRQKKSSKINAKAETSALAAIKISKSNKSTKSIKSTKVPELKETMGKKTRRPCYFVTRITGIMNALIILHSSFV</sequence>
<dbReference type="Proteomes" id="UP000004810">
    <property type="component" value="Unassembled WGS sequence"/>
</dbReference>